<evidence type="ECO:0000313" key="1">
    <source>
        <dbReference type="EMBL" id="EBS7984826.1"/>
    </source>
</evidence>
<accession>A0A5V0QFW8</accession>
<organism evidence="1">
    <name type="scientific">Salmonella enterica</name>
    <name type="common">Salmonella choleraesuis</name>
    <dbReference type="NCBI Taxonomy" id="28901"/>
    <lineage>
        <taxon>Bacteria</taxon>
        <taxon>Pseudomonadati</taxon>
        <taxon>Pseudomonadota</taxon>
        <taxon>Gammaproteobacteria</taxon>
        <taxon>Enterobacterales</taxon>
        <taxon>Enterobacteriaceae</taxon>
        <taxon>Salmonella</taxon>
    </lineage>
</organism>
<proteinExistence type="predicted"/>
<dbReference type="EMBL" id="AAGWQQ010000113">
    <property type="protein sequence ID" value="EBS7984826.1"/>
    <property type="molecule type" value="Genomic_DNA"/>
</dbReference>
<reference evidence="1" key="1">
    <citation type="submission" date="2018-07" db="EMBL/GenBank/DDBJ databases">
        <authorList>
            <consortium name="PulseNet: The National Subtyping Network for Foodborne Disease Surveillance"/>
            <person name="Tarr C.L."/>
            <person name="Trees E."/>
            <person name="Katz L.S."/>
            <person name="Carleton-Romer H.A."/>
            <person name="Stroika S."/>
            <person name="Kucerova Z."/>
            <person name="Roache K.F."/>
            <person name="Sabol A.L."/>
            <person name="Besser J."/>
            <person name="Gerner-Smidt P."/>
        </authorList>
    </citation>
    <scope>NUCLEOTIDE SEQUENCE</scope>
    <source>
        <strain evidence="1">PNUSAS015592</strain>
    </source>
</reference>
<gene>
    <name evidence="1" type="ORF">CEJ09_23990</name>
</gene>
<protein>
    <submittedName>
        <fullName evidence="1">Uncharacterized protein</fullName>
    </submittedName>
</protein>
<name>A0A5V0QFW8_SALER</name>
<sequence length="225" mass="25018">MLNKMSKVVCKSFWSRCFSINPLLLTICGFSLILICSILPAPGKAAEKGEIIFKSRIQRADCTVSAPASITLDDITMGYQDNNVSSLYMDNKEFELSIDCNNPVNVTSYITIGTQGEMRSGNFAVYMQGVAGVNRKIELSLEYLEDDRVNQGIQYLGGDVYVVFMSNDGVAVNGKQYCTGDTDRKCRFRPLIHIPAPRDWGNGSTPEDTDFGDFSQSITFYLNYV</sequence>
<dbReference type="AlphaFoldDB" id="A0A5V0QFW8"/>
<comment type="caution">
    <text evidence="1">The sequence shown here is derived from an EMBL/GenBank/DDBJ whole genome shotgun (WGS) entry which is preliminary data.</text>
</comment>